<comment type="caution">
    <text evidence="3">The sequence shown here is derived from an EMBL/GenBank/DDBJ whole genome shotgun (WGS) entry which is preliminary data.</text>
</comment>
<protein>
    <recommendedName>
        <fullName evidence="5">3-alpha,7-alpha, 12-alpha-trihydroxy-5-beta-cholest-24-enoyl-CoA hydratase</fullName>
    </recommendedName>
</protein>
<proteinExistence type="predicted"/>
<evidence type="ECO:0000313" key="3">
    <source>
        <dbReference type="EMBL" id="CAG9167435.1"/>
    </source>
</evidence>
<evidence type="ECO:0000313" key="4">
    <source>
        <dbReference type="Proteomes" id="UP000706525"/>
    </source>
</evidence>
<evidence type="ECO:0008006" key="5">
    <source>
        <dbReference type="Google" id="ProtNLM"/>
    </source>
</evidence>
<dbReference type="Proteomes" id="UP000706525">
    <property type="component" value="Unassembled WGS sequence"/>
</dbReference>
<dbReference type="SUPFAM" id="SSF54637">
    <property type="entry name" value="Thioesterase/thiol ester dehydrase-isomerase"/>
    <property type="match status" value="2"/>
</dbReference>
<dbReference type="RefSeq" id="WP_223983645.1">
    <property type="nucleotide sequence ID" value="NZ_CAJZAG010000002.1"/>
</dbReference>
<reference evidence="3 4" key="1">
    <citation type="submission" date="2021-08" db="EMBL/GenBank/DDBJ databases">
        <authorList>
            <person name="Peeters C."/>
        </authorList>
    </citation>
    <scope>NUCLEOTIDE SEQUENCE [LARGE SCALE GENOMIC DNA]</scope>
    <source>
        <strain evidence="3 4">LMG 32289</strain>
    </source>
</reference>
<dbReference type="InterPro" id="IPR054357">
    <property type="entry name" value="MFE-2_N"/>
</dbReference>
<sequence>MSQPDLRRLVDFEIPEQRQAYGPKDCILYALGLGFGYEATSACDLSYVYERDLIAIPTQLAVLAASSDWMRDPRTGIRWEHLVALSHDIHLAKPLASSGTVRARTRVEAVFDRGPERGAIIHWRRVVVDAHSGQEIGSVNGQALARANGGFGGDAPIRRRHAGFPSRPADHVTASTTHANQALLYRLSGDLNPLHADPEIARAAGLRTPILHGLCNLGIAATATGKNWRGGLPQLRSIGARYADVFYPGDTLRTEVWHEDGAALFRCSSVRTGQVVIDDGIGRFFDRPNPEEGV</sequence>
<name>A0ABM8WJ55_9BURK</name>
<dbReference type="InterPro" id="IPR002539">
    <property type="entry name" value="MaoC-like_dom"/>
</dbReference>
<organism evidence="3 4">
    <name type="scientific">Cupriavidus pampae</name>
    <dbReference type="NCBI Taxonomy" id="659251"/>
    <lineage>
        <taxon>Bacteria</taxon>
        <taxon>Pseudomonadati</taxon>
        <taxon>Pseudomonadota</taxon>
        <taxon>Betaproteobacteria</taxon>
        <taxon>Burkholderiales</taxon>
        <taxon>Burkholderiaceae</taxon>
        <taxon>Cupriavidus</taxon>
    </lineage>
</organism>
<keyword evidence="4" id="KW-1185">Reference proteome</keyword>
<dbReference type="Pfam" id="PF22622">
    <property type="entry name" value="MFE-2_hydrat-2_N"/>
    <property type="match status" value="1"/>
</dbReference>
<dbReference type="InterPro" id="IPR029069">
    <property type="entry name" value="HotDog_dom_sf"/>
</dbReference>
<feature type="domain" description="Peroxisomal multifunctional enzyme type 2-like N-terminal" evidence="2">
    <location>
        <begin position="21"/>
        <end position="139"/>
    </location>
</feature>
<dbReference type="Pfam" id="PF01575">
    <property type="entry name" value="MaoC_dehydratas"/>
    <property type="match status" value="1"/>
</dbReference>
<evidence type="ECO:0000259" key="2">
    <source>
        <dbReference type="Pfam" id="PF22622"/>
    </source>
</evidence>
<dbReference type="Gene3D" id="3.10.129.10">
    <property type="entry name" value="Hotdog Thioesterase"/>
    <property type="match status" value="1"/>
</dbReference>
<dbReference type="PANTHER" id="PTHR13078">
    <property type="entry name" value="PEROXISOMAL MULTIFUNCTIONAL ENZYME TYPE 2-RELATED"/>
    <property type="match status" value="1"/>
</dbReference>
<accession>A0ABM8WJ55</accession>
<feature type="domain" description="MaoC-like" evidence="1">
    <location>
        <begin position="166"/>
        <end position="277"/>
    </location>
</feature>
<gene>
    <name evidence="3" type="ORF">LMG32289_01390</name>
</gene>
<dbReference type="EMBL" id="CAJZAG010000002">
    <property type="protein sequence ID" value="CAG9167435.1"/>
    <property type="molecule type" value="Genomic_DNA"/>
</dbReference>
<dbReference type="PANTHER" id="PTHR13078:SF56">
    <property type="entry name" value="PEROXISOMAL MULTIFUNCTIONAL ENZYME TYPE 2"/>
    <property type="match status" value="1"/>
</dbReference>
<evidence type="ECO:0000259" key="1">
    <source>
        <dbReference type="Pfam" id="PF01575"/>
    </source>
</evidence>